<dbReference type="GO" id="GO:0005776">
    <property type="term" value="C:autophagosome"/>
    <property type="evidence" value="ECO:0007669"/>
    <property type="project" value="TreeGrafter"/>
</dbReference>
<dbReference type="AlphaFoldDB" id="A0A8S1Y7E3"/>
<reference evidence="7" key="1">
    <citation type="submission" date="2021-01" db="EMBL/GenBank/DDBJ databases">
        <authorList>
            <consortium name="Genoscope - CEA"/>
            <person name="William W."/>
        </authorList>
    </citation>
    <scope>NUCLEOTIDE SEQUENCE</scope>
</reference>
<dbReference type="Pfam" id="PF00069">
    <property type="entry name" value="Pkinase"/>
    <property type="match status" value="1"/>
</dbReference>
<dbReference type="Proteomes" id="UP000683925">
    <property type="component" value="Unassembled WGS sequence"/>
</dbReference>
<dbReference type="GO" id="GO:0016020">
    <property type="term" value="C:membrane"/>
    <property type="evidence" value="ECO:0007669"/>
    <property type="project" value="TreeGrafter"/>
</dbReference>
<keyword evidence="2" id="KW-0547">Nucleotide-binding</keyword>
<dbReference type="GO" id="GO:0004674">
    <property type="term" value="F:protein serine/threonine kinase activity"/>
    <property type="evidence" value="ECO:0007669"/>
    <property type="project" value="InterPro"/>
</dbReference>
<dbReference type="InterPro" id="IPR000719">
    <property type="entry name" value="Prot_kinase_dom"/>
</dbReference>
<evidence type="ECO:0000313" key="8">
    <source>
        <dbReference type="Proteomes" id="UP000683925"/>
    </source>
</evidence>
<feature type="region of interest" description="Disordered" evidence="5">
    <location>
        <begin position="304"/>
        <end position="339"/>
    </location>
</feature>
<evidence type="ECO:0000256" key="4">
    <source>
        <dbReference type="ARBA" id="ARBA00022840"/>
    </source>
</evidence>
<dbReference type="InterPro" id="IPR045269">
    <property type="entry name" value="Atg1-like"/>
</dbReference>
<dbReference type="GO" id="GO:0005524">
    <property type="term" value="F:ATP binding"/>
    <property type="evidence" value="ECO:0007669"/>
    <property type="project" value="UniProtKB-KW"/>
</dbReference>
<dbReference type="InterPro" id="IPR008271">
    <property type="entry name" value="Ser/Thr_kinase_AS"/>
</dbReference>
<evidence type="ECO:0000256" key="1">
    <source>
        <dbReference type="ARBA" id="ARBA00022679"/>
    </source>
</evidence>
<comment type="caution">
    <text evidence="7">The sequence shown here is derived from an EMBL/GenBank/DDBJ whole genome shotgun (WGS) entry which is preliminary data.</text>
</comment>
<evidence type="ECO:0000259" key="6">
    <source>
        <dbReference type="PROSITE" id="PS50011"/>
    </source>
</evidence>
<dbReference type="CDD" id="cd00180">
    <property type="entry name" value="PKc"/>
    <property type="match status" value="1"/>
</dbReference>
<organism evidence="7 8">
    <name type="scientific">Paramecium octaurelia</name>
    <dbReference type="NCBI Taxonomy" id="43137"/>
    <lineage>
        <taxon>Eukaryota</taxon>
        <taxon>Sar</taxon>
        <taxon>Alveolata</taxon>
        <taxon>Ciliophora</taxon>
        <taxon>Intramacronucleata</taxon>
        <taxon>Oligohymenophorea</taxon>
        <taxon>Peniculida</taxon>
        <taxon>Parameciidae</taxon>
        <taxon>Paramecium</taxon>
    </lineage>
</organism>
<dbReference type="EMBL" id="CAJJDP010000148">
    <property type="protein sequence ID" value="CAD8209068.1"/>
    <property type="molecule type" value="Genomic_DNA"/>
</dbReference>
<feature type="compositionally biased region" description="Polar residues" evidence="5">
    <location>
        <begin position="318"/>
        <end position="339"/>
    </location>
</feature>
<sequence length="641" mass="75136">MLNNSPSDVDGFIIRYTECFGHGAFSFCYKCSNPKYQIPLCVKIISGSPKTDISFQREINIVKKLIQVDCPNLVKLLHITQKEDICFIFMEYCQQGDFQSVIQKREEYGKKFSAQEIIQILCQLINGYRELYKLGIIHRDIKPANIFLGNNGYFQLGDYGMSKISENPNFEMQQSQVGTPYYAAPQVLIDGAYSNKCDIYSLGVLIYQLVYSQMPISCLGLFQFIESVKKSKTHKIIIGSIPKDVGGSASEQQLLLNFLKSSLVYEESSRISWEELFKQFPSHDFDIESTKEISHLKSSSDQLLKSSMSTQSKEKNDPNSQSTSIDNNNVSQPKTTQFIRSNSKLQRANQTGEFPQANKQSQVNQKFQPFHSDKFIQNRQDQISSPVRLFKMQKQYSVCQQQTNVLEKILEFYQAKCTFANKLLNKFDNTFKYLQINKLTMFKSNYTIILYLLQLYINGYQYSCYLNIYTLITKRFDSSKLQIFQELSYVDRQNLDEEIRQFLKCKSDQKDKIRENCKNYKQLFMIKMNQFQEDQGLIKDPKLLEEIKKFNFQESICSPQLYYLQFKKMFAEINLNFDFEKEVEFLEDHTIEFMAFSIKFIKNEDSNQVKFQFLMADPQQLVQLNESKPSLLRLIYEYFKR</sequence>
<keyword evidence="8" id="KW-1185">Reference proteome</keyword>
<protein>
    <recommendedName>
        <fullName evidence="6">Protein kinase domain-containing protein</fullName>
    </recommendedName>
</protein>
<dbReference type="GO" id="GO:0010506">
    <property type="term" value="P:regulation of autophagy"/>
    <property type="evidence" value="ECO:0007669"/>
    <property type="project" value="InterPro"/>
</dbReference>
<accession>A0A8S1Y7E3</accession>
<dbReference type="OrthoDB" id="20524at2759"/>
<dbReference type="PROSITE" id="PS00108">
    <property type="entry name" value="PROTEIN_KINASE_ST"/>
    <property type="match status" value="1"/>
</dbReference>
<dbReference type="GO" id="GO:0000045">
    <property type="term" value="P:autophagosome assembly"/>
    <property type="evidence" value="ECO:0007669"/>
    <property type="project" value="TreeGrafter"/>
</dbReference>
<dbReference type="GO" id="GO:0000407">
    <property type="term" value="C:phagophore assembly site"/>
    <property type="evidence" value="ECO:0007669"/>
    <property type="project" value="TreeGrafter"/>
</dbReference>
<evidence type="ECO:0000256" key="5">
    <source>
        <dbReference type="SAM" id="MobiDB-lite"/>
    </source>
</evidence>
<keyword evidence="1" id="KW-0808">Transferase</keyword>
<keyword evidence="4" id="KW-0067">ATP-binding</keyword>
<dbReference type="OMA" id="TIEFMAF"/>
<dbReference type="PANTHER" id="PTHR24348">
    <property type="entry name" value="SERINE/THREONINE-PROTEIN KINASE UNC-51-RELATED"/>
    <property type="match status" value="1"/>
</dbReference>
<evidence type="ECO:0000313" key="7">
    <source>
        <dbReference type="EMBL" id="CAD8209068.1"/>
    </source>
</evidence>
<dbReference type="PROSITE" id="PS50011">
    <property type="entry name" value="PROTEIN_KINASE_DOM"/>
    <property type="match status" value="1"/>
</dbReference>
<feature type="domain" description="Protein kinase" evidence="6">
    <location>
        <begin position="14"/>
        <end position="286"/>
    </location>
</feature>
<evidence type="ECO:0000256" key="3">
    <source>
        <dbReference type="ARBA" id="ARBA00022777"/>
    </source>
</evidence>
<dbReference type="PANTHER" id="PTHR24348:SF22">
    <property type="entry name" value="NON-SPECIFIC SERINE_THREONINE PROTEIN KINASE"/>
    <property type="match status" value="1"/>
</dbReference>
<proteinExistence type="predicted"/>
<name>A0A8S1Y7E3_PAROT</name>
<evidence type="ECO:0000256" key="2">
    <source>
        <dbReference type="ARBA" id="ARBA00022741"/>
    </source>
</evidence>
<dbReference type="SMART" id="SM00220">
    <property type="entry name" value="S_TKc"/>
    <property type="match status" value="1"/>
</dbReference>
<dbReference type="GO" id="GO:0005829">
    <property type="term" value="C:cytosol"/>
    <property type="evidence" value="ECO:0007669"/>
    <property type="project" value="TreeGrafter"/>
</dbReference>
<keyword evidence="3" id="KW-0418">Kinase</keyword>
<gene>
    <name evidence="7" type="ORF">POCTA_138.1.T1460029</name>
</gene>